<evidence type="ECO:0000313" key="2">
    <source>
        <dbReference type="EMBL" id="TEB17650.1"/>
    </source>
</evidence>
<dbReference type="AlphaFoldDB" id="A0A4Y7S884"/>
<evidence type="ECO:0000313" key="3">
    <source>
        <dbReference type="Proteomes" id="UP000298030"/>
    </source>
</evidence>
<gene>
    <name evidence="2" type="ORF">FA13DRAFT_1804256</name>
</gene>
<feature type="region of interest" description="Disordered" evidence="1">
    <location>
        <begin position="54"/>
        <end position="73"/>
    </location>
</feature>
<sequence>MVQTQLRDEDLAHPHRQRTYSAGDAMRDIYTRGLVTSEDFILVHGDLVSNVRIDEVDPEATPPSSSSTATPPSALHYEPAFAYPKKKLAHIPREVLNEHKQVEVRYDLLIVGSMFVRRVWLSSFQVILEEEVLTSDLLMKNIHIYVEKDGYAARVQDTKSYDLSARTSSPLDVPLVPDDNYPGGERYLYTTGSQYLPKSPSSSGTISRSAQISRQPSSAPPPPSATTRASPPPLSGELCHRERGDSNAIVWLDKPPEDDDLESPENFLNRRYMRLGASLYFKLALFTYINYDPFM</sequence>
<feature type="compositionally biased region" description="Low complexity" evidence="1">
    <location>
        <begin position="206"/>
        <end position="217"/>
    </location>
</feature>
<organism evidence="2 3">
    <name type="scientific">Coprinellus micaceus</name>
    <name type="common">Glistening ink-cap mushroom</name>
    <name type="synonym">Coprinus micaceus</name>
    <dbReference type="NCBI Taxonomy" id="71717"/>
    <lineage>
        <taxon>Eukaryota</taxon>
        <taxon>Fungi</taxon>
        <taxon>Dikarya</taxon>
        <taxon>Basidiomycota</taxon>
        <taxon>Agaricomycotina</taxon>
        <taxon>Agaricomycetes</taxon>
        <taxon>Agaricomycetidae</taxon>
        <taxon>Agaricales</taxon>
        <taxon>Agaricineae</taxon>
        <taxon>Psathyrellaceae</taxon>
        <taxon>Coprinellus</taxon>
    </lineage>
</organism>
<keyword evidence="3" id="KW-1185">Reference proteome</keyword>
<dbReference type="STRING" id="71717.A0A4Y7S884"/>
<dbReference type="OrthoDB" id="424572at2759"/>
<feature type="compositionally biased region" description="Low complexity" evidence="1">
    <location>
        <begin position="62"/>
        <end position="73"/>
    </location>
</feature>
<dbReference type="GO" id="GO:0005851">
    <property type="term" value="C:eukaryotic translation initiation factor 2B complex"/>
    <property type="evidence" value="ECO:0007669"/>
    <property type="project" value="TreeGrafter"/>
</dbReference>
<dbReference type="PANTHER" id="PTHR45887:SF1">
    <property type="entry name" value="TRANSLATION INITIATION FACTOR EIF-2B SUBUNIT EPSILON"/>
    <property type="match status" value="1"/>
</dbReference>
<comment type="caution">
    <text evidence="2">The sequence shown here is derived from an EMBL/GenBank/DDBJ whole genome shotgun (WGS) entry which is preliminary data.</text>
</comment>
<dbReference type="PANTHER" id="PTHR45887">
    <property type="entry name" value="TRANSLATION INITIATION FACTOR EIF-2B SUBUNIT EPSILON"/>
    <property type="match status" value="1"/>
</dbReference>
<dbReference type="EMBL" id="QPFP01000299">
    <property type="protein sequence ID" value="TEB17650.1"/>
    <property type="molecule type" value="Genomic_DNA"/>
</dbReference>
<protein>
    <submittedName>
        <fullName evidence="2">Uncharacterized protein</fullName>
    </submittedName>
</protein>
<name>A0A4Y7S884_COPMI</name>
<dbReference type="Proteomes" id="UP000298030">
    <property type="component" value="Unassembled WGS sequence"/>
</dbReference>
<evidence type="ECO:0000256" key="1">
    <source>
        <dbReference type="SAM" id="MobiDB-lite"/>
    </source>
</evidence>
<feature type="compositionally biased region" description="Pro residues" evidence="1">
    <location>
        <begin position="218"/>
        <end position="234"/>
    </location>
</feature>
<dbReference type="GO" id="GO:0031369">
    <property type="term" value="F:translation initiation factor binding"/>
    <property type="evidence" value="ECO:0007669"/>
    <property type="project" value="TreeGrafter"/>
</dbReference>
<reference evidence="2 3" key="1">
    <citation type="journal article" date="2019" name="Nat. Ecol. Evol.">
        <title>Megaphylogeny resolves global patterns of mushroom evolution.</title>
        <authorList>
            <person name="Varga T."/>
            <person name="Krizsan K."/>
            <person name="Foldi C."/>
            <person name="Dima B."/>
            <person name="Sanchez-Garcia M."/>
            <person name="Sanchez-Ramirez S."/>
            <person name="Szollosi G.J."/>
            <person name="Szarkandi J.G."/>
            <person name="Papp V."/>
            <person name="Albert L."/>
            <person name="Andreopoulos W."/>
            <person name="Angelini C."/>
            <person name="Antonin V."/>
            <person name="Barry K.W."/>
            <person name="Bougher N.L."/>
            <person name="Buchanan P."/>
            <person name="Buyck B."/>
            <person name="Bense V."/>
            <person name="Catcheside P."/>
            <person name="Chovatia M."/>
            <person name="Cooper J."/>
            <person name="Damon W."/>
            <person name="Desjardin D."/>
            <person name="Finy P."/>
            <person name="Geml J."/>
            <person name="Haridas S."/>
            <person name="Hughes K."/>
            <person name="Justo A."/>
            <person name="Karasinski D."/>
            <person name="Kautmanova I."/>
            <person name="Kiss B."/>
            <person name="Kocsube S."/>
            <person name="Kotiranta H."/>
            <person name="LaButti K.M."/>
            <person name="Lechner B.E."/>
            <person name="Liimatainen K."/>
            <person name="Lipzen A."/>
            <person name="Lukacs Z."/>
            <person name="Mihaltcheva S."/>
            <person name="Morgado L.N."/>
            <person name="Niskanen T."/>
            <person name="Noordeloos M.E."/>
            <person name="Ohm R.A."/>
            <person name="Ortiz-Santana B."/>
            <person name="Ovrebo C."/>
            <person name="Racz N."/>
            <person name="Riley R."/>
            <person name="Savchenko A."/>
            <person name="Shiryaev A."/>
            <person name="Soop K."/>
            <person name="Spirin V."/>
            <person name="Szebenyi C."/>
            <person name="Tomsovsky M."/>
            <person name="Tulloss R.E."/>
            <person name="Uehling J."/>
            <person name="Grigoriev I.V."/>
            <person name="Vagvolgyi C."/>
            <person name="Papp T."/>
            <person name="Martin F.M."/>
            <person name="Miettinen O."/>
            <person name="Hibbett D.S."/>
            <person name="Nagy L.G."/>
        </authorList>
    </citation>
    <scope>NUCLEOTIDE SEQUENCE [LARGE SCALE GENOMIC DNA]</scope>
    <source>
        <strain evidence="2 3">FP101781</strain>
    </source>
</reference>
<accession>A0A4Y7S884</accession>
<feature type="region of interest" description="Disordered" evidence="1">
    <location>
        <begin position="191"/>
        <end position="237"/>
    </location>
</feature>
<proteinExistence type="predicted"/>
<feature type="compositionally biased region" description="Polar residues" evidence="1">
    <location>
        <begin position="191"/>
        <end position="205"/>
    </location>
</feature>
<dbReference type="GO" id="GO:0003743">
    <property type="term" value="F:translation initiation factor activity"/>
    <property type="evidence" value="ECO:0007669"/>
    <property type="project" value="TreeGrafter"/>
</dbReference>
<dbReference type="GO" id="GO:0005085">
    <property type="term" value="F:guanyl-nucleotide exchange factor activity"/>
    <property type="evidence" value="ECO:0007669"/>
    <property type="project" value="TreeGrafter"/>
</dbReference>
<dbReference type="InterPro" id="IPR051956">
    <property type="entry name" value="eIF2B_epsilon"/>
</dbReference>